<proteinExistence type="predicted"/>
<name>A0A0C5PP63_SHIFL</name>
<geneLocation type="plasmid" evidence="1">
    <name>pSF07202</name>
</geneLocation>
<organism evidence="1">
    <name type="scientific">Shigella flexneri 4c</name>
    <dbReference type="NCBI Taxonomy" id="1617964"/>
    <lineage>
        <taxon>Bacteria</taxon>
        <taxon>Pseudomonadati</taxon>
        <taxon>Pseudomonadota</taxon>
        <taxon>Gammaproteobacteria</taxon>
        <taxon>Enterobacterales</taxon>
        <taxon>Enterobacteriaceae</taxon>
        <taxon>Shigella</taxon>
    </lineage>
</organism>
<evidence type="ECO:0000313" key="1">
    <source>
        <dbReference type="EMBL" id="AJQ17360.1"/>
    </source>
</evidence>
<accession>A0A0C5PP63</accession>
<dbReference type="EMBL" id="KJ201886">
    <property type="protein sequence ID" value="AJQ17360.1"/>
    <property type="molecule type" value="Genomic_DNA"/>
</dbReference>
<protein>
    <submittedName>
        <fullName evidence="1">Uncharacterized protein</fullName>
    </submittedName>
</protein>
<keyword evidence="1" id="KW-0614">Plasmid</keyword>
<gene>
    <name evidence="1" type="ORF">pSF07202_043</name>
</gene>
<dbReference type="AlphaFoldDB" id="A0A0C5PP63"/>
<sequence>MMLLLHTDELDDAGEGLDF</sequence>
<reference evidence="1" key="1">
    <citation type="submission" date="2014-01" db="EMBL/GenBank/DDBJ databases">
        <title>The resistance and spreading mechanisms of plasmid-mediated fluoroquinolone resistance genes.</title>
        <authorList>
            <person name="Pu X.-Y."/>
            <person name="Pan J.-C."/>
            <person name="Zhang W."/>
            <person name="Chen H."/>
            <person name="Zhu C."/>
        </authorList>
    </citation>
    <scope>NUCLEOTIDE SEQUENCE</scope>
    <source>
        <strain evidence="1">072</strain>
        <plasmid evidence="1">pSF07202</plasmid>
    </source>
</reference>